<name>A0A9W4XQL7_9PLEO</name>
<dbReference type="AlphaFoldDB" id="A0A9W4XQL7"/>
<dbReference type="Proteomes" id="UP001152607">
    <property type="component" value="Unassembled WGS sequence"/>
</dbReference>
<sequence length="91" mass="9938">MARLSKLAQGWDEAISNPMPAIPSRSQCWSSEEPAPTPGNWIETHVSPAKDHAWGESGSVRCTYAVRDWRENATLGALSFSFSYNAPTGTI</sequence>
<reference evidence="2" key="1">
    <citation type="submission" date="2023-01" db="EMBL/GenBank/DDBJ databases">
        <authorList>
            <person name="Van Ghelder C."/>
            <person name="Rancurel C."/>
        </authorList>
    </citation>
    <scope>NUCLEOTIDE SEQUENCE</scope>
    <source>
        <strain evidence="2">CNCM I-4278</strain>
    </source>
</reference>
<gene>
    <name evidence="2" type="ORF">PDIGIT_LOCUS13853</name>
</gene>
<proteinExistence type="predicted"/>
<accession>A0A9W4XQL7</accession>
<organism evidence="2 3">
    <name type="scientific">Periconia digitata</name>
    <dbReference type="NCBI Taxonomy" id="1303443"/>
    <lineage>
        <taxon>Eukaryota</taxon>
        <taxon>Fungi</taxon>
        <taxon>Dikarya</taxon>
        <taxon>Ascomycota</taxon>
        <taxon>Pezizomycotina</taxon>
        <taxon>Dothideomycetes</taxon>
        <taxon>Pleosporomycetidae</taxon>
        <taxon>Pleosporales</taxon>
        <taxon>Massarineae</taxon>
        <taxon>Periconiaceae</taxon>
        <taxon>Periconia</taxon>
    </lineage>
</organism>
<keyword evidence="3" id="KW-1185">Reference proteome</keyword>
<comment type="caution">
    <text evidence="2">The sequence shown here is derived from an EMBL/GenBank/DDBJ whole genome shotgun (WGS) entry which is preliminary data.</text>
</comment>
<feature type="region of interest" description="Disordered" evidence="1">
    <location>
        <begin position="15"/>
        <end position="38"/>
    </location>
</feature>
<protein>
    <submittedName>
        <fullName evidence="2">Uncharacterized protein</fullName>
    </submittedName>
</protein>
<evidence type="ECO:0000313" key="2">
    <source>
        <dbReference type="EMBL" id="CAI6340669.1"/>
    </source>
</evidence>
<evidence type="ECO:0000313" key="3">
    <source>
        <dbReference type="Proteomes" id="UP001152607"/>
    </source>
</evidence>
<dbReference type="EMBL" id="CAOQHR010000010">
    <property type="protein sequence ID" value="CAI6340669.1"/>
    <property type="molecule type" value="Genomic_DNA"/>
</dbReference>
<evidence type="ECO:0000256" key="1">
    <source>
        <dbReference type="SAM" id="MobiDB-lite"/>
    </source>
</evidence>